<dbReference type="InterPro" id="IPR011990">
    <property type="entry name" value="TPR-like_helical_dom_sf"/>
</dbReference>
<evidence type="ECO:0000313" key="2">
    <source>
        <dbReference type="EMBL" id="AYB30269.1"/>
    </source>
</evidence>
<feature type="signal peptide" evidence="1">
    <location>
        <begin position="1"/>
        <end position="21"/>
    </location>
</feature>
<dbReference type="Pfam" id="PF12771">
    <property type="entry name" value="SusD-like_2"/>
    <property type="match status" value="2"/>
</dbReference>
<dbReference type="OrthoDB" id="973072at2"/>
<evidence type="ECO:0000256" key="1">
    <source>
        <dbReference type="SAM" id="SignalP"/>
    </source>
</evidence>
<dbReference type="SUPFAM" id="SSF48452">
    <property type="entry name" value="TPR-like"/>
    <property type="match status" value="1"/>
</dbReference>
<dbReference type="AlphaFoldDB" id="A0A385SGB5"/>
<accession>A0A385SGB5</accession>
<proteinExistence type="predicted"/>
<name>A0A385SGB5_9BACT</name>
<dbReference type="Gene3D" id="1.25.40.390">
    <property type="match status" value="2"/>
</dbReference>
<feature type="chain" id="PRO_5017397345" evidence="1">
    <location>
        <begin position="22"/>
        <end position="576"/>
    </location>
</feature>
<dbReference type="EMBL" id="CP032382">
    <property type="protein sequence ID" value="AYB30269.1"/>
    <property type="molecule type" value="Genomic_DNA"/>
</dbReference>
<dbReference type="RefSeq" id="WP_119753552.1">
    <property type="nucleotide sequence ID" value="NZ_CP032382.1"/>
</dbReference>
<dbReference type="KEGG" id="chk:D4L85_06555"/>
<dbReference type="Proteomes" id="UP000266183">
    <property type="component" value="Chromosome"/>
</dbReference>
<keyword evidence="3" id="KW-1185">Reference proteome</keyword>
<dbReference type="PROSITE" id="PS51257">
    <property type="entry name" value="PROKAR_LIPOPROTEIN"/>
    <property type="match status" value="1"/>
</dbReference>
<protein>
    <submittedName>
        <fullName evidence="2">SusD/RagB family nutrient-binding outer membrane lipoprotein</fullName>
    </submittedName>
</protein>
<organism evidence="2 3">
    <name type="scientific">Chryseolinea soli</name>
    <dbReference type="NCBI Taxonomy" id="2321403"/>
    <lineage>
        <taxon>Bacteria</taxon>
        <taxon>Pseudomonadati</taxon>
        <taxon>Bacteroidota</taxon>
        <taxon>Cytophagia</taxon>
        <taxon>Cytophagales</taxon>
        <taxon>Fulvivirgaceae</taxon>
        <taxon>Chryseolinea</taxon>
    </lineage>
</organism>
<dbReference type="InterPro" id="IPR041662">
    <property type="entry name" value="SusD-like_2"/>
</dbReference>
<keyword evidence="2" id="KW-0449">Lipoprotein</keyword>
<keyword evidence="1" id="KW-0732">Signal</keyword>
<sequence length="576" mass="62812">MKKIYKIFTLTLVLFAMSCNMDRDLDNPNEASTSQANVDLLMNKIQLDFAAFYSLVSGNDISGVTGTNVGVNQVVRMMAMISGSTYERALISQNFDQMWTRAYQDVLINIETLLPMAKDGNFVVHSGSAKVLKAYIYITLVDVFGDVPKTEALQGTTGVFNPKADPGSQIYSEAIALLDEAQTDLAASGHGLDRDIYYGGDTDKWITLANSLKLKAWMNISTDPARKAEATTAIAALLADDDLIDTDAEEFTYKYGTADIPARSRHPQYRQFYTPAEGNGTGYVGNYYLKEAYDGKGIEDPRWRYYFFRQVGSIDEALSIDGESVPCVLNPKPLHYGSETPFCVFEPGFFGRDHGDASGTPPDGTVKTVVGVYPAGGLVDTNINYTSNPDDDLPGDGVGAEFTQPVVQGMGGNGKGIEPIVMSFHIDFIKAEAALRLGIGTPDDAKEHMIQGITKSINRVKAMGASLGQTVPESLVTPTLSYTIFVGNLYDASSDKLDVVMKEYYLALFGNGIEAYNLYRRTSSPKNIQPMLALNGGKFAMSLIYPAIYANLNGSVTQKTDGSVKVFWDKNPDDLK</sequence>
<evidence type="ECO:0000313" key="3">
    <source>
        <dbReference type="Proteomes" id="UP000266183"/>
    </source>
</evidence>
<gene>
    <name evidence="2" type="ORF">D4L85_06555</name>
</gene>
<reference evidence="3" key="1">
    <citation type="submission" date="2018-09" db="EMBL/GenBank/DDBJ databases">
        <title>Chryseolinea sp. KIS68-18 isolated from soil.</title>
        <authorList>
            <person name="Weon H.-Y."/>
            <person name="Kwon S.-W."/>
            <person name="Lee S.A."/>
        </authorList>
    </citation>
    <scope>NUCLEOTIDE SEQUENCE [LARGE SCALE GENOMIC DNA]</scope>
    <source>
        <strain evidence="3">KIS68-18</strain>
    </source>
</reference>